<evidence type="ECO:0000259" key="11">
    <source>
        <dbReference type="Pfam" id="PF02355"/>
    </source>
</evidence>
<reference evidence="12" key="1">
    <citation type="journal article" date="2002" name="Appl. Environ. Microbiol.">
        <title>Identification and characterization of an N-acylhomoserine lactone-dependent quorum-sensing system in Pseudomonas putida strain IsoF.</title>
        <authorList>
            <person name="Steidle A."/>
            <person name="Allesen-Holm M."/>
            <person name="Riedel K."/>
            <person name="Berg G."/>
            <person name="Givskov M."/>
            <person name="Molin S."/>
            <person name="Eberl L."/>
        </authorList>
    </citation>
    <scope>NUCLEOTIDE SEQUENCE</scope>
    <source>
        <strain evidence="12">IsoF</strain>
    </source>
</reference>
<name>Q8GEL5_PSEPU</name>
<dbReference type="HAMAP" id="MF_01464_B">
    <property type="entry name" value="SecF_B"/>
    <property type="match status" value="1"/>
</dbReference>
<feature type="transmembrane region" description="Helical" evidence="10">
    <location>
        <begin position="192"/>
        <end position="213"/>
    </location>
</feature>
<feature type="transmembrane region" description="Helical" evidence="10">
    <location>
        <begin position="141"/>
        <end position="158"/>
    </location>
</feature>
<keyword evidence="8 10" id="KW-0472">Membrane</keyword>
<keyword evidence="5 10" id="KW-0653">Protein transport</keyword>
<evidence type="ECO:0000256" key="2">
    <source>
        <dbReference type="ARBA" id="ARBA00022448"/>
    </source>
</evidence>
<gene>
    <name evidence="10 12" type="primary">secF</name>
</gene>
<dbReference type="Pfam" id="PF02355">
    <property type="entry name" value="SecD_SecF_C"/>
    <property type="match status" value="1"/>
</dbReference>
<keyword evidence="2 10" id="KW-0813">Transport</keyword>
<evidence type="ECO:0000256" key="9">
    <source>
        <dbReference type="ARBA" id="ARBA00060763"/>
    </source>
</evidence>
<dbReference type="AlphaFoldDB" id="Q8GEL5"/>
<dbReference type="InterPro" id="IPR022646">
    <property type="entry name" value="SecD/SecF_CS"/>
</dbReference>
<sequence length="314" mass="34025">MTSRSCGFEGAAMKTINFMGVRNVAFAITVLLTVLALFSWWQKGLNFGLDFTGGTLIELTYERPADLKAVRAELVNSGFHEAVVQSFGATTDLLVRMPGDDPQLGSKVAEALQKAGGDNPATLKRVEFVGPQVGEELRDQGGMGMLLALGGILIYLAFRFQWKFAVGAIISLIHDVVVTLGILSFFQITFDLTVLAAVLAIIGYSLNDTIVVFDRVRENFRVMRKASLIENINVSTTQTLLRTIATSVSTLLAIAALLFFGGDNLFGFSLALFIGVMAGTYSSIYIANVVLIWLNLNSEDLIPPAKTEGVDERP</sequence>
<accession>Q8GEL5</accession>
<dbReference type="InterPro" id="IPR055344">
    <property type="entry name" value="SecD_SecF_C_bact"/>
</dbReference>
<feature type="transmembrane region" description="Helical" evidence="10">
    <location>
        <begin position="266"/>
        <end position="294"/>
    </location>
</feature>
<dbReference type="GO" id="GO:0006605">
    <property type="term" value="P:protein targeting"/>
    <property type="evidence" value="ECO:0007669"/>
    <property type="project" value="UniProtKB-UniRule"/>
</dbReference>
<dbReference type="InterPro" id="IPR005665">
    <property type="entry name" value="SecF_bac"/>
</dbReference>
<evidence type="ECO:0000256" key="10">
    <source>
        <dbReference type="HAMAP-Rule" id="MF_01464"/>
    </source>
</evidence>
<feature type="transmembrane region" description="Helical" evidence="10">
    <location>
        <begin position="21"/>
        <end position="41"/>
    </location>
</feature>
<dbReference type="GO" id="GO:0065002">
    <property type="term" value="P:intracellular protein transmembrane transport"/>
    <property type="evidence" value="ECO:0007669"/>
    <property type="project" value="UniProtKB-UniRule"/>
</dbReference>
<dbReference type="InterPro" id="IPR048634">
    <property type="entry name" value="SecD_SecF_C"/>
</dbReference>
<comment type="function">
    <text evidence="10">Part of the Sec protein translocase complex. Interacts with the SecYEG preprotein conducting channel. SecDF uses the proton motive force (PMF) to complete protein translocation after the ATP-dependent function of SecA.</text>
</comment>
<evidence type="ECO:0000256" key="3">
    <source>
        <dbReference type="ARBA" id="ARBA00022475"/>
    </source>
</evidence>
<comment type="subunit">
    <text evidence="10">Forms a complex with SecD. Part of the essential Sec protein translocation apparatus which comprises SecA, SecYEG and auxiliary proteins SecDF-YajC and YidC.</text>
</comment>
<keyword evidence="6 10" id="KW-1133">Transmembrane helix</keyword>
<evidence type="ECO:0000256" key="5">
    <source>
        <dbReference type="ARBA" id="ARBA00022927"/>
    </source>
</evidence>
<evidence type="ECO:0000256" key="7">
    <source>
        <dbReference type="ARBA" id="ARBA00023010"/>
    </source>
</evidence>
<dbReference type="PANTHER" id="PTHR30081:SF8">
    <property type="entry name" value="PROTEIN TRANSLOCASE SUBUNIT SECF"/>
    <property type="match status" value="1"/>
</dbReference>
<dbReference type="NCBIfam" id="TIGR00916">
    <property type="entry name" value="2A0604s01"/>
    <property type="match status" value="1"/>
</dbReference>
<keyword evidence="7 10" id="KW-0811">Translocation</keyword>
<dbReference type="FunFam" id="1.20.1640.10:FF:000006">
    <property type="entry name" value="Protein-export membrane protein SecF"/>
    <property type="match status" value="1"/>
</dbReference>
<dbReference type="InterPro" id="IPR022645">
    <property type="entry name" value="SecD/SecF_bac"/>
</dbReference>
<evidence type="ECO:0000256" key="8">
    <source>
        <dbReference type="ARBA" id="ARBA00023136"/>
    </source>
</evidence>
<organism evidence="12">
    <name type="scientific">Pseudomonas putida</name>
    <name type="common">Arthrobacter siderocapsulatus</name>
    <dbReference type="NCBI Taxonomy" id="303"/>
    <lineage>
        <taxon>Bacteria</taxon>
        <taxon>Pseudomonadati</taxon>
        <taxon>Pseudomonadota</taxon>
        <taxon>Gammaproteobacteria</taxon>
        <taxon>Pseudomonadales</taxon>
        <taxon>Pseudomonadaceae</taxon>
        <taxon>Pseudomonas</taxon>
    </lineage>
</organism>
<dbReference type="Pfam" id="PF07549">
    <property type="entry name" value="Sec_GG"/>
    <property type="match status" value="1"/>
</dbReference>
<proteinExistence type="inferred from homology"/>
<feature type="domain" description="Protein export membrane protein SecD/SecF C-terminal" evidence="11">
    <location>
        <begin position="120"/>
        <end position="295"/>
    </location>
</feature>
<keyword evidence="4 10" id="KW-0812">Transmembrane</keyword>
<dbReference type="InterPro" id="IPR022813">
    <property type="entry name" value="SecD/SecF_arch_bac"/>
</dbReference>
<feature type="transmembrane region" description="Helical" evidence="10">
    <location>
        <begin position="240"/>
        <end position="260"/>
    </location>
</feature>
<dbReference type="EMBL" id="AY115588">
    <property type="protein sequence ID" value="AAM75416.1"/>
    <property type="molecule type" value="Genomic_DNA"/>
</dbReference>
<dbReference type="PRINTS" id="PR01755">
    <property type="entry name" value="SECFTRNLCASE"/>
</dbReference>
<dbReference type="SUPFAM" id="SSF82866">
    <property type="entry name" value="Multidrug efflux transporter AcrB transmembrane domain"/>
    <property type="match status" value="1"/>
</dbReference>
<evidence type="ECO:0000256" key="4">
    <source>
        <dbReference type="ARBA" id="ARBA00022692"/>
    </source>
</evidence>
<protein>
    <recommendedName>
        <fullName evidence="10">Protein-export membrane protein SecF</fullName>
    </recommendedName>
</protein>
<evidence type="ECO:0000256" key="6">
    <source>
        <dbReference type="ARBA" id="ARBA00022989"/>
    </source>
</evidence>
<dbReference type="GO" id="GO:0005886">
    <property type="term" value="C:plasma membrane"/>
    <property type="evidence" value="ECO:0007669"/>
    <property type="project" value="UniProtKB-SubCell"/>
</dbReference>
<dbReference type="GO" id="GO:0043952">
    <property type="term" value="P:protein transport by the Sec complex"/>
    <property type="evidence" value="ECO:0007669"/>
    <property type="project" value="UniProtKB-UniRule"/>
</dbReference>
<comment type="similarity">
    <text evidence="9 10">Belongs to the SecD/SecF family. SecF subfamily.</text>
</comment>
<dbReference type="GO" id="GO:0015450">
    <property type="term" value="F:protein-transporting ATPase activity"/>
    <property type="evidence" value="ECO:0007669"/>
    <property type="project" value="InterPro"/>
</dbReference>
<keyword evidence="3 10" id="KW-1003">Cell membrane</keyword>
<evidence type="ECO:0000256" key="1">
    <source>
        <dbReference type="ARBA" id="ARBA00004651"/>
    </source>
</evidence>
<comment type="subcellular location">
    <subcellularLocation>
        <location evidence="1 10">Cell membrane</location>
        <topology evidence="1 10">Multi-pass membrane protein</topology>
    </subcellularLocation>
</comment>
<dbReference type="NCBIfam" id="TIGR00966">
    <property type="entry name" value="transloc_SecF"/>
    <property type="match status" value="1"/>
</dbReference>
<dbReference type="Gene3D" id="1.20.1640.10">
    <property type="entry name" value="Multidrug efflux transporter AcrB transmembrane domain"/>
    <property type="match status" value="1"/>
</dbReference>
<feature type="transmembrane region" description="Helical" evidence="10">
    <location>
        <begin position="165"/>
        <end position="186"/>
    </location>
</feature>
<dbReference type="PANTHER" id="PTHR30081">
    <property type="entry name" value="PROTEIN-EXPORT MEMBRANE PROTEIN SEC"/>
    <property type="match status" value="1"/>
</dbReference>
<evidence type="ECO:0000313" key="12">
    <source>
        <dbReference type="EMBL" id="AAM75416.1"/>
    </source>
</evidence>